<feature type="transmembrane region" description="Helical" evidence="5">
    <location>
        <begin position="299"/>
        <end position="318"/>
    </location>
</feature>
<gene>
    <name evidence="7" type="ORF">AAEO57_20455</name>
</gene>
<dbReference type="RefSeq" id="WP_341694885.1">
    <property type="nucleotide sequence ID" value="NZ_JBBYHS010000032.1"/>
</dbReference>
<keyword evidence="8" id="KW-1185">Reference proteome</keyword>
<evidence type="ECO:0000256" key="4">
    <source>
        <dbReference type="ARBA" id="ARBA00023136"/>
    </source>
</evidence>
<evidence type="ECO:0000256" key="5">
    <source>
        <dbReference type="SAM" id="Phobius"/>
    </source>
</evidence>
<evidence type="ECO:0000256" key="3">
    <source>
        <dbReference type="ARBA" id="ARBA00022989"/>
    </source>
</evidence>
<reference evidence="7 8" key="1">
    <citation type="submission" date="2024-04" db="EMBL/GenBank/DDBJ databases">
        <title>Flavobacterium sp. DGU38 16S ribosomal RNA gene Genome sequencing and assembly.</title>
        <authorList>
            <person name="Park S."/>
        </authorList>
    </citation>
    <scope>NUCLEOTIDE SEQUENCE [LARGE SCALE GENOMIC DNA]</scope>
    <source>
        <strain evidence="7 8">DGU38</strain>
    </source>
</reference>
<keyword evidence="3 5" id="KW-1133">Transmembrane helix</keyword>
<dbReference type="EMBL" id="JBBYHS010000032">
    <property type="protein sequence ID" value="MEL1256171.1"/>
    <property type="molecule type" value="Genomic_DNA"/>
</dbReference>
<dbReference type="InterPro" id="IPR011990">
    <property type="entry name" value="TPR-like_helical_dom_sf"/>
</dbReference>
<dbReference type="InterPro" id="IPR007016">
    <property type="entry name" value="O-antigen_ligase-rel_domated"/>
</dbReference>
<accession>A0ABU9IUN6</accession>
<evidence type="ECO:0000259" key="6">
    <source>
        <dbReference type="Pfam" id="PF04932"/>
    </source>
</evidence>
<dbReference type="PANTHER" id="PTHR37422">
    <property type="entry name" value="TEICHURONIC ACID BIOSYNTHESIS PROTEIN TUAE"/>
    <property type="match status" value="1"/>
</dbReference>
<feature type="transmembrane region" description="Helical" evidence="5">
    <location>
        <begin position="330"/>
        <end position="348"/>
    </location>
</feature>
<feature type="transmembrane region" description="Helical" evidence="5">
    <location>
        <begin position="143"/>
        <end position="163"/>
    </location>
</feature>
<organism evidence="7 8">
    <name type="scientific">Flavobacterium calami</name>
    <dbReference type="NCBI Taxonomy" id="3139144"/>
    <lineage>
        <taxon>Bacteria</taxon>
        <taxon>Pseudomonadati</taxon>
        <taxon>Bacteroidota</taxon>
        <taxon>Flavobacteriia</taxon>
        <taxon>Flavobacteriales</taxon>
        <taxon>Flavobacteriaceae</taxon>
        <taxon>Flavobacterium</taxon>
    </lineage>
</organism>
<dbReference type="Pfam" id="PF04932">
    <property type="entry name" value="Wzy_C"/>
    <property type="match status" value="1"/>
</dbReference>
<feature type="transmembrane region" description="Helical" evidence="5">
    <location>
        <begin position="70"/>
        <end position="89"/>
    </location>
</feature>
<comment type="subcellular location">
    <subcellularLocation>
        <location evidence="1">Membrane</location>
        <topology evidence="1">Multi-pass membrane protein</topology>
    </subcellularLocation>
</comment>
<protein>
    <submittedName>
        <fullName evidence="7">O-antigen ligase family protein</fullName>
    </submittedName>
</protein>
<feature type="transmembrane region" description="Helical" evidence="5">
    <location>
        <begin position="28"/>
        <end position="50"/>
    </location>
</feature>
<keyword evidence="7" id="KW-0436">Ligase</keyword>
<evidence type="ECO:0000256" key="1">
    <source>
        <dbReference type="ARBA" id="ARBA00004141"/>
    </source>
</evidence>
<dbReference type="PANTHER" id="PTHR37422:SF13">
    <property type="entry name" value="LIPOPOLYSACCHARIDE BIOSYNTHESIS PROTEIN PA4999-RELATED"/>
    <property type="match status" value="1"/>
</dbReference>
<feature type="domain" description="O-antigen ligase-related" evidence="6">
    <location>
        <begin position="101"/>
        <end position="248"/>
    </location>
</feature>
<dbReference type="InterPro" id="IPR051533">
    <property type="entry name" value="WaaL-like"/>
</dbReference>
<dbReference type="SUPFAM" id="SSF48452">
    <property type="entry name" value="TPR-like"/>
    <property type="match status" value="1"/>
</dbReference>
<feature type="transmembrane region" description="Helical" evidence="5">
    <location>
        <begin position="6"/>
        <end position="21"/>
    </location>
</feature>
<name>A0ABU9IUN6_9FLAO</name>
<proteinExistence type="predicted"/>
<dbReference type="GO" id="GO:0016874">
    <property type="term" value="F:ligase activity"/>
    <property type="evidence" value="ECO:0007669"/>
    <property type="project" value="UniProtKB-KW"/>
</dbReference>
<dbReference type="Proteomes" id="UP001485226">
    <property type="component" value="Unassembled WGS sequence"/>
</dbReference>
<keyword evidence="4 5" id="KW-0472">Membrane</keyword>
<feature type="transmembrane region" description="Helical" evidence="5">
    <location>
        <begin position="96"/>
        <end position="112"/>
    </location>
</feature>
<keyword evidence="2 5" id="KW-0812">Transmembrane</keyword>
<evidence type="ECO:0000313" key="8">
    <source>
        <dbReference type="Proteomes" id="UP001485226"/>
    </source>
</evidence>
<evidence type="ECO:0000313" key="7">
    <source>
        <dbReference type="EMBL" id="MEL1256171.1"/>
    </source>
</evidence>
<feature type="transmembrane region" description="Helical" evidence="5">
    <location>
        <begin position="236"/>
        <end position="255"/>
    </location>
</feature>
<sequence length="517" mass="58789">MQSKHYRIAILFVFLTSFIILRKNRAIVFYRAVAFIAALESIWCILQYLGKIPSENASFEVTGSFTNPNVVAMYLALSLPALLCLCFTTSVLFLKIMHYLMLLTVCVGLVLLECRTAILGGAFSSGLFLIFRFNILKRYKIKYVLFGILAIGILCIPIARQLYFDKKDSADGRKLIWTITSQMILDSPVRGYGTGMFEKEYNLKQAKAIQEGKLNKKELKNASFVLMAYNDYLEQAAEGGIPATLLFIAMLISFLSQSTKNNGLVLEKHDKEHSKVHYAAYAGFASFTLMAIFNFTIEAIPVMLLFCCYAGILCTNTNQKKIVELNIAPSRFKALLLILICITVYITYSQLNQAKAHRQNKKAQEFLMAGNFEKAENLLLPLRETQQNSVSFCIIYGNLLYARHKYEEALFQFNCAKKFSANPQLYDISARCLFKLKDKTGAISNLYQLTTLSPKTMKYKFNLMQVLRTDKQIKLARMIAQQIVAMQPIKRNELTEKYQKEAKLFLKSCQNNTANSI</sequence>
<comment type="caution">
    <text evidence="7">The sequence shown here is derived from an EMBL/GenBank/DDBJ whole genome shotgun (WGS) entry which is preliminary data.</text>
</comment>
<dbReference type="Gene3D" id="1.25.40.10">
    <property type="entry name" value="Tetratricopeptide repeat domain"/>
    <property type="match status" value="1"/>
</dbReference>
<evidence type="ECO:0000256" key="2">
    <source>
        <dbReference type="ARBA" id="ARBA00022692"/>
    </source>
</evidence>